<accession>A0A326U4R6</accession>
<evidence type="ECO:0000256" key="2">
    <source>
        <dbReference type="ARBA" id="ARBA00007783"/>
    </source>
</evidence>
<keyword evidence="7 8" id="KW-0472">Membrane</keyword>
<gene>
    <name evidence="10" type="ORF">EI42_03381</name>
</gene>
<evidence type="ECO:0000256" key="6">
    <source>
        <dbReference type="ARBA" id="ARBA00022989"/>
    </source>
</evidence>
<keyword evidence="6 8" id="KW-1133">Transmembrane helix</keyword>
<evidence type="ECO:0000256" key="3">
    <source>
        <dbReference type="ARBA" id="ARBA00022448"/>
    </source>
</evidence>
<dbReference type="Gene3D" id="3.40.1710.10">
    <property type="entry name" value="abc type-2 transporter like domain"/>
    <property type="match status" value="1"/>
</dbReference>
<keyword evidence="4" id="KW-1003">Cell membrane</keyword>
<evidence type="ECO:0000256" key="1">
    <source>
        <dbReference type="ARBA" id="ARBA00004651"/>
    </source>
</evidence>
<dbReference type="AlphaFoldDB" id="A0A326U4R6"/>
<dbReference type="GO" id="GO:0005886">
    <property type="term" value="C:plasma membrane"/>
    <property type="evidence" value="ECO:0007669"/>
    <property type="project" value="UniProtKB-SubCell"/>
</dbReference>
<sequence length="416" mass="45225">MKTLWAIAKKDIMHVVKDKTALLLMIAVPLAVITVIGLAFSSLFNANSGQLTISVALSDQDNATVGKAIKQALNIHTKDLDITITTYPNAERVRQQVEASNESVGIVIPTGASEAINKGASQAIPSDKRVQFYTLPNNSSDARVNVIRMIVDKVLQTQLISNESVRQVYQVCNQPGNHCAPNTINGPAISGAVIQATNATENALQPVSAGKAPEINTFDQVIPGYAIFFALFGLNSVAATILQEKESGTFRRLLIAPIHKYALLGGKLLAQFVVTLVQIGIIFAIGYFVFHMHVPDWPALILLLFGTSFAATGLGILIVSLVRSRRQINPVVTLVTLVTSALGGSWWPLYMEPEWMRNVARVGITAWAMEGLNNSMLFGKSFMEVLPNIIALFVYGLICFLIALRFFRFQEKTAAA</sequence>
<dbReference type="InterPro" id="IPR047817">
    <property type="entry name" value="ABC2_TM_bact-type"/>
</dbReference>
<proteinExistence type="inferred from homology"/>
<comment type="subcellular location">
    <subcellularLocation>
        <location evidence="1">Cell membrane</location>
        <topology evidence="1">Multi-pass membrane protein</topology>
    </subcellularLocation>
</comment>
<keyword evidence="11" id="KW-1185">Reference proteome</keyword>
<protein>
    <submittedName>
        <fullName evidence="10">ABC-2 type transport system permease protein</fullName>
    </submittedName>
</protein>
<organism evidence="10 11">
    <name type="scientific">Thermosporothrix hazakensis</name>
    <dbReference type="NCBI Taxonomy" id="644383"/>
    <lineage>
        <taxon>Bacteria</taxon>
        <taxon>Bacillati</taxon>
        <taxon>Chloroflexota</taxon>
        <taxon>Ktedonobacteria</taxon>
        <taxon>Ktedonobacterales</taxon>
        <taxon>Thermosporotrichaceae</taxon>
        <taxon>Thermosporothrix</taxon>
    </lineage>
</organism>
<dbReference type="RefSeq" id="WP_111323747.1">
    <property type="nucleotide sequence ID" value="NZ_BIFX01000003.1"/>
</dbReference>
<dbReference type="GO" id="GO:0140359">
    <property type="term" value="F:ABC-type transporter activity"/>
    <property type="evidence" value="ECO:0007669"/>
    <property type="project" value="InterPro"/>
</dbReference>
<evidence type="ECO:0000256" key="8">
    <source>
        <dbReference type="SAM" id="Phobius"/>
    </source>
</evidence>
<dbReference type="InterPro" id="IPR013525">
    <property type="entry name" value="ABC2_TM"/>
</dbReference>
<reference evidence="10 11" key="1">
    <citation type="submission" date="2018-06" db="EMBL/GenBank/DDBJ databases">
        <title>Genomic Encyclopedia of Archaeal and Bacterial Type Strains, Phase II (KMG-II): from individual species to whole genera.</title>
        <authorList>
            <person name="Goeker M."/>
        </authorList>
    </citation>
    <scope>NUCLEOTIDE SEQUENCE [LARGE SCALE GENOMIC DNA]</scope>
    <source>
        <strain evidence="10 11">ATCC BAA-1881</strain>
    </source>
</reference>
<dbReference type="OrthoDB" id="3078158at2"/>
<keyword evidence="5 8" id="KW-0812">Transmembrane</keyword>
<feature type="transmembrane region" description="Helical" evidence="8">
    <location>
        <begin position="331"/>
        <end position="349"/>
    </location>
</feature>
<dbReference type="Pfam" id="PF12698">
    <property type="entry name" value="ABC2_membrane_3"/>
    <property type="match status" value="1"/>
</dbReference>
<evidence type="ECO:0000259" key="9">
    <source>
        <dbReference type="PROSITE" id="PS51012"/>
    </source>
</evidence>
<name>A0A326U4R6_THEHA</name>
<dbReference type="PANTHER" id="PTHR30294:SF38">
    <property type="entry name" value="TRANSPORT PERMEASE PROTEIN"/>
    <property type="match status" value="1"/>
</dbReference>
<comment type="caution">
    <text evidence="10">The sequence shown here is derived from an EMBL/GenBank/DDBJ whole genome shotgun (WGS) entry which is preliminary data.</text>
</comment>
<evidence type="ECO:0000313" key="11">
    <source>
        <dbReference type="Proteomes" id="UP000248806"/>
    </source>
</evidence>
<evidence type="ECO:0000256" key="5">
    <source>
        <dbReference type="ARBA" id="ARBA00022692"/>
    </source>
</evidence>
<comment type="similarity">
    <text evidence="2">Belongs to the ABC-2 integral membrane protein family.</text>
</comment>
<feature type="transmembrane region" description="Helical" evidence="8">
    <location>
        <begin position="297"/>
        <end position="319"/>
    </location>
</feature>
<dbReference type="Proteomes" id="UP000248806">
    <property type="component" value="Unassembled WGS sequence"/>
</dbReference>
<dbReference type="InterPro" id="IPR051449">
    <property type="entry name" value="ABC-2_transporter_component"/>
</dbReference>
<dbReference type="PANTHER" id="PTHR30294">
    <property type="entry name" value="MEMBRANE COMPONENT OF ABC TRANSPORTER YHHJ-RELATED"/>
    <property type="match status" value="1"/>
</dbReference>
<feature type="transmembrane region" description="Helical" evidence="8">
    <location>
        <begin position="268"/>
        <end position="291"/>
    </location>
</feature>
<evidence type="ECO:0000256" key="7">
    <source>
        <dbReference type="ARBA" id="ARBA00023136"/>
    </source>
</evidence>
<feature type="transmembrane region" description="Helical" evidence="8">
    <location>
        <begin position="21"/>
        <end position="44"/>
    </location>
</feature>
<feature type="transmembrane region" description="Helical" evidence="8">
    <location>
        <begin position="222"/>
        <end position="242"/>
    </location>
</feature>
<feature type="transmembrane region" description="Helical" evidence="8">
    <location>
        <begin position="385"/>
        <end position="407"/>
    </location>
</feature>
<dbReference type="PROSITE" id="PS51012">
    <property type="entry name" value="ABC_TM2"/>
    <property type="match status" value="1"/>
</dbReference>
<keyword evidence="3" id="KW-0813">Transport</keyword>
<feature type="domain" description="ABC transmembrane type-2" evidence="9">
    <location>
        <begin position="187"/>
        <end position="410"/>
    </location>
</feature>
<dbReference type="EMBL" id="QKUF01000011">
    <property type="protein sequence ID" value="PZW28003.1"/>
    <property type="molecule type" value="Genomic_DNA"/>
</dbReference>
<evidence type="ECO:0000313" key="10">
    <source>
        <dbReference type="EMBL" id="PZW28003.1"/>
    </source>
</evidence>
<evidence type="ECO:0000256" key="4">
    <source>
        <dbReference type="ARBA" id="ARBA00022475"/>
    </source>
</evidence>